<dbReference type="EMBL" id="MPDP01000001">
    <property type="protein sequence ID" value="KAK1499432.1"/>
    <property type="molecule type" value="Genomic_DNA"/>
</dbReference>
<reference evidence="1" key="1">
    <citation type="submission" date="2016-11" db="EMBL/GenBank/DDBJ databases">
        <title>The genome sequence of Colletotrichum cuscutae.</title>
        <authorList>
            <person name="Baroncelli R."/>
        </authorList>
    </citation>
    <scope>NUCLEOTIDE SEQUENCE</scope>
    <source>
        <strain evidence="1">IMI 304802</strain>
    </source>
</reference>
<dbReference type="Proteomes" id="UP001239213">
    <property type="component" value="Unassembled WGS sequence"/>
</dbReference>
<comment type="caution">
    <text evidence="1">The sequence shown here is derived from an EMBL/GenBank/DDBJ whole genome shotgun (WGS) entry which is preliminary data.</text>
</comment>
<gene>
    <name evidence="1" type="ORF">CCUS01_00156</name>
</gene>
<keyword evidence="2" id="KW-1185">Reference proteome</keyword>
<evidence type="ECO:0000313" key="2">
    <source>
        <dbReference type="Proteomes" id="UP001239213"/>
    </source>
</evidence>
<proteinExistence type="predicted"/>
<evidence type="ECO:0000313" key="1">
    <source>
        <dbReference type="EMBL" id="KAK1499432.1"/>
    </source>
</evidence>
<dbReference type="AlphaFoldDB" id="A0AAI9YDW3"/>
<sequence>MADVVGTAASFVGLVGALLKTTYVADGYSLQGRAQTTDTCGCPSTRDTRRNRGGVGSALKKLEKKSRNGQCESFMSALKTQDADETDLLLLIEDERLFTTQDLMDSLIASPPEVEELYIKFLEGLKGSSTTKELSKTQTILEWIC</sequence>
<organism evidence="1 2">
    <name type="scientific">Colletotrichum cuscutae</name>
    <dbReference type="NCBI Taxonomy" id="1209917"/>
    <lineage>
        <taxon>Eukaryota</taxon>
        <taxon>Fungi</taxon>
        <taxon>Dikarya</taxon>
        <taxon>Ascomycota</taxon>
        <taxon>Pezizomycotina</taxon>
        <taxon>Sordariomycetes</taxon>
        <taxon>Hypocreomycetidae</taxon>
        <taxon>Glomerellales</taxon>
        <taxon>Glomerellaceae</taxon>
        <taxon>Colletotrichum</taxon>
        <taxon>Colletotrichum acutatum species complex</taxon>
    </lineage>
</organism>
<accession>A0AAI9YDW3</accession>
<name>A0AAI9YDW3_9PEZI</name>
<protein>
    <submittedName>
        <fullName evidence="1">Uncharacterized protein</fullName>
    </submittedName>
</protein>